<gene>
    <name evidence="5" type="primary">lrpprc</name>
</gene>
<dbReference type="PANTHER" id="PTHR46669">
    <property type="entry name" value="LEUCINE-RICH PPR MOTIF-CONTAINING PROTEIN, MITOCHONDRIAL"/>
    <property type="match status" value="1"/>
</dbReference>
<proteinExistence type="predicted"/>
<evidence type="ECO:0000256" key="1">
    <source>
        <dbReference type="ARBA" id="ARBA00022737"/>
    </source>
</evidence>
<dbReference type="PANTHER" id="PTHR46669:SF1">
    <property type="entry name" value="LEUCINE-RICH PPR MOTIF-CONTAINING PROTEIN, MITOCHONDRIAL"/>
    <property type="match status" value="1"/>
</dbReference>
<dbReference type="OMA" id="HIDRNKI"/>
<dbReference type="OrthoDB" id="185373at2759"/>
<keyword evidence="6" id="KW-1185">Reference proteome</keyword>
<dbReference type="GeneID" id="127374112"/>
<dbReference type="Pfam" id="PF01535">
    <property type="entry name" value="PPR"/>
    <property type="match status" value="3"/>
</dbReference>
<dbReference type="Gene3D" id="1.25.40.10">
    <property type="entry name" value="Tetratricopeptide repeat domain"/>
    <property type="match status" value="4"/>
</dbReference>
<dbReference type="Pfam" id="PF23276">
    <property type="entry name" value="TPR_24"/>
    <property type="match status" value="1"/>
</dbReference>
<feature type="repeat" description="PPR" evidence="2">
    <location>
        <begin position="963"/>
        <end position="997"/>
    </location>
</feature>
<evidence type="ECO:0000313" key="6">
    <source>
        <dbReference type="Proteomes" id="UP000694389"/>
    </source>
</evidence>
<dbReference type="CTD" id="10128"/>
<organism evidence="5 6">
    <name type="scientific">Dicentrarchus labrax</name>
    <name type="common">European seabass</name>
    <name type="synonym">Morone labrax</name>
    <dbReference type="NCBI Taxonomy" id="13489"/>
    <lineage>
        <taxon>Eukaryota</taxon>
        <taxon>Metazoa</taxon>
        <taxon>Chordata</taxon>
        <taxon>Craniata</taxon>
        <taxon>Vertebrata</taxon>
        <taxon>Euteleostomi</taxon>
        <taxon>Actinopterygii</taxon>
        <taxon>Neopterygii</taxon>
        <taxon>Teleostei</taxon>
        <taxon>Neoteleostei</taxon>
        <taxon>Acanthomorphata</taxon>
        <taxon>Eupercaria</taxon>
        <taxon>Moronidae</taxon>
        <taxon>Dicentrarchus</taxon>
    </lineage>
</organism>
<dbReference type="NCBIfam" id="TIGR00756">
    <property type="entry name" value="PPR"/>
    <property type="match status" value="1"/>
</dbReference>
<name>A0A8C4NXJ6_DICLA</name>
<dbReference type="PROSITE" id="PS51375">
    <property type="entry name" value="PPR"/>
    <property type="match status" value="4"/>
</dbReference>
<dbReference type="GO" id="GO:0070129">
    <property type="term" value="P:regulation of mitochondrial translation"/>
    <property type="evidence" value="ECO:0007669"/>
    <property type="project" value="TreeGrafter"/>
</dbReference>
<sequence length="1396" mass="158514">MAALLRSARLLKFSPSGLLQVAGTKRSGPPLGRLYSGAPYGSRTGLFTRHIGPAPQNAFSRVLPYAVGCVRNCAVAKEQHYDVSMSVQSKQAQDFESALSKLDNSVRRTGRITKTLLLKVFKDICRTDHPSASQALLLLRSCGSLLPELPQAERTELAHSIWEKLQKLGATYDISHYNALLKVYLQNEFKFSPFDFLAKMEEADVKPNRVTYQRLIAAYCQYGDIDGASTILGVMKNKDLPITEAVFSSLIMGHTRAGDINSAKNILNVMNETGISPSPDTYVSLLNAYAETGDLTSLKETLEKTHTLMDRDILQIIFTLAKAGHHQFVPEMIKCLKLERGYIPDAMNVCLNLTTQGMDNVAFSILETFHTMQLNNYDSSQPSCGNFFIRHCVNIDMPLEKLAHYCKLLQESHMHDTPLNFALSCVLENKKTGMAIELMKIMKKQDLPIRPHYFWPLLTQHMKDANTAGVEEVLRGMHKLGLDADIQTLNSYILPVFPSVEDAQEALKTVGMNVNKEIFWASKIGKLAEQNLAEVYTMMSDPSITSFDWTIFRRSLIKAFKKFQDIESMVKITALMCNDTRFQKSNFRTTEEASFILYNLLDSMSEKDIHAKEEQLKRYFSQLQSENVILTANLHRGIMNLLESYNIPELIKVVAPLHSGHTGFHSDKKMLALKTRISELKAADQPIDSVLKQMINTYIEQEKPQAALNLMQEHKNEVTTSLYISLIRMCCRYNYVDQVLTLKKEMSLKDPTETLDFSRYLELVRLLTKNDRMEEALEMLKEMKEKDLTEHEMHNTSFFHIINSIAMKGDVSKVQQLQDTIFTLGLAKPSISLCSPLITVHLERKDLAGALEAMETIHKRFGFLPRMQDIIINLVEMGNTDLLQKALDFQSQRQGEMTMLYTLFFAFLQTGHYYEARKVIETPGLRARPARLQWYAEKCISSKQMKPLEEMVEMTVELFECDRDEMYSYMLRLCKETNNWQKAQEVWLKMKQENITPKERTLRILEEILKSNGQKVPFEVTETWYKEAADQEVIPAPAPASNSTADYRANLFNLCKKGKGKEAFELLKDAIEKDLSVQALHYDQVIRTLLANGLLEDALTAIDTAVFNVPGFTLKHIANNLLIVTYSKRGNTKEAFEKLKSMLKMKQTPSYLAITRLVRAMGNQGDLAGIQEVQSLLNDPNIAKMMFINNIAIAHIQNGNVESAVELLEEVFTNPENRNAGTSFVFKKVLEEDNDKALDKLSAMAERLANHFACYKPAADLFFQLVDMGKVEDAKFMLARLPALAEQKEALLFYVNRQSQTPGQLEKIKTALSLFPDVKKEVQYQYLLKCHAVDGDFSSAKALYEQIQKEGVTIDELSLKRLALLYRNAGETVPFTEPPNTFRFYSEKLKAQAGQE</sequence>
<dbReference type="GeneTree" id="ENSGT00960000186682"/>
<feature type="repeat" description="PPR" evidence="2">
    <location>
        <begin position="208"/>
        <end position="242"/>
    </location>
</feature>
<evidence type="ECO:0000313" key="5">
    <source>
        <dbReference type="Ensembl" id="ENSDLAP00005054533.2"/>
    </source>
</evidence>
<keyword evidence="3" id="KW-0175">Coiled coil</keyword>
<dbReference type="Proteomes" id="UP000694389">
    <property type="component" value="Unassembled WGS sequence"/>
</dbReference>
<dbReference type="GO" id="GO:0005739">
    <property type="term" value="C:mitochondrion"/>
    <property type="evidence" value="ECO:0007669"/>
    <property type="project" value="TreeGrafter"/>
</dbReference>
<dbReference type="RefSeq" id="XP_051275059.1">
    <property type="nucleotide sequence ID" value="XM_051419099.1"/>
</dbReference>
<keyword evidence="1" id="KW-0677">Repeat</keyword>
<dbReference type="InterPro" id="IPR033490">
    <property type="entry name" value="LRP130"/>
</dbReference>
<feature type="domain" description="Pentatricopeptide repeat-containing protein-mitochondrial" evidence="4">
    <location>
        <begin position="221"/>
        <end position="307"/>
    </location>
</feature>
<dbReference type="GO" id="GO:0005634">
    <property type="term" value="C:nucleus"/>
    <property type="evidence" value="ECO:0007669"/>
    <property type="project" value="TreeGrafter"/>
</dbReference>
<feature type="repeat" description="PPR" evidence="2">
    <location>
        <begin position="243"/>
        <end position="277"/>
    </location>
</feature>
<evidence type="ECO:0000256" key="2">
    <source>
        <dbReference type="PROSITE-ProRule" id="PRU00708"/>
    </source>
</evidence>
<dbReference type="InterPro" id="IPR011990">
    <property type="entry name" value="TPR-like_helical_dom_sf"/>
</dbReference>
<accession>A0A8C4NXJ6</accession>
<reference evidence="5" key="1">
    <citation type="submission" date="2025-08" db="UniProtKB">
        <authorList>
            <consortium name="Ensembl"/>
        </authorList>
    </citation>
    <scope>IDENTIFICATION</scope>
</reference>
<feature type="repeat" description="PPR" evidence="2">
    <location>
        <begin position="756"/>
        <end position="790"/>
    </location>
</feature>
<dbReference type="GO" id="GO:0003730">
    <property type="term" value="F:mRNA 3'-UTR binding"/>
    <property type="evidence" value="ECO:0007669"/>
    <property type="project" value="TreeGrafter"/>
</dbReference>
<reference evidence="5" key="2">
    <citation type="submission" date="2025-09" db="UniProtKB">
        <authorList>
            <consortium name="Ensembl"/>
        </authorList>
    </citation>
    <scope>IDENTIFICATION</scope>
</reference>
<dbReference type="InterPro" id="IPR057027">
    <property type="entry name" value="TPR_mt"/>
</dbReference>
<evidence type="ECO:0000259" key="4">
    <source>
        <dbReference type="Pfam" id="PF23276"/>
    </source>
</evidence>
<evidence type="ECO:0000256" key="3">
    <source>
        <dbReference type="SAM" id="Coils"/>
    </source>
</evidence>
<dbReference type="Pfam" id="PF13812">
    <property type="entry name" value="PPR_3"/>
    <property type="match status" value="1"/>
</dbReference>
<dbReference type="SUPFAM" id="SSF48452">
    <property type="entry name" value="TPR-like"/>
    <property type="match status" value="1"/>
</dbReference>
<dbReference type="InterPro" id="IPR002885">
    <property type="entry name" value="PPR_rpt"/>
</dbReference>
<protein>
    <submittedName>
        <fullName evidence="5">Leucine rich pentatricopeptide repeat containing</fullName>
    </submittedName>
</protein>
<feature type="coiled-coil region" evidence="3">
    <location>
        <begin position="763"/>
        <end position="790"/>
    </location>
</feature>
<dbReference type="Ensembl" id="ENSDLAT00005057935.2">
    <property type="protein sequence ID" value="ENSDLAP00005054533.2"/>
    <property type="gene ID" value="ENSDLAG00005022995.2"/>
</dbReference>